<evidence type="ECO:0000313" key="2">
    <source>
        <dbReference type="EMBL" id="GIF05070.1"/>
    </source>
</evidence>
<gene>
    <name evidence="2" type="ORF">Asi03nite_26080</name>
</gene>
<feature type="region of interest" description="Disordered" evidence="1">
    <location>
        <begin position="35"/>
        <end position="61"/>
    </location>
</feature>
<organism evidence="2 3">
    <name type="scientific">Actinoplanes siamensis</name>
    <dbReference type="NCBI Taxonomy" id="1223317"/>
    <lineage>
        <taxon>Bacteria</taxon>
        <taxon>Bacillati</taxon>
        <taxon>Actinomycetota</taxon>
        <taxon>Actinomycetes</taxon>
        <taxon>Micromonosporales</taxon>
        <taxon>Micromonosporaceae</taxon>
        <taxon>Actinoplanes</taxon>
    </lineage>
</organism>
<evidence type="ECO:0000256" key="1">
    <source>
        <dbReference type="SAM" id="MobiDB-lite"/>
    </source>
</evidence>
<dbReference type="EMBL" id="BOMW01000023">
    <property type="protein sequence ID" value="GIF05070.1"/>
    <property type="molecule type" value="Genomic_DNA"/>
</dbReference>
<keyword evidence="3" id="KW-1185">Reference proteome</keyword>
<proteinExistence type="predicted"/>
<feature type="compositionally biased region" description="Basic and acidic residues" evidence="1">
    <location>
        <begin position="35"/>
        <end position="44"/>
    </location>
</feature>
<comment type="caution">
    <text evidence="2">The sequence shown here is derived from an EMBL/GenBank/DDBJ whole genome shotgun (WGS) entry which is preliminary data.</text>
</comment>
<accession>A0A919N641</accession>
<feature type="compositionally biased region" description="Low complexity" evidence="1">
    <location>
        <begin position="45"/>
        <end position="61"/>
    </location>
</feature>
<dbReference type="Pfam" id="PF20062">
    <property type="entry name" value="DUF6461"/>
    <property type="match status" value="1"/>
</dbReference>
<dbReference type="AlphaFoldDB" id="A0A919N641"/>
<sequence>MNDELAAFTATAMPALIERIPAAPARLLGRLRVPEERETRESRRSVAVSVRPSPARHPGGAGEEAAAVVALRAVGAPTAERLLGALELFLAGQQWSAAPGLTDGVPGRPPEARYMMVSCNPGGQSDAVEAVALLERLHPGVAGRTVILARAVTTEPAVAALLTTTPDGADEPALAARHGAAHLALAVAVAGSVIHQINPAPLVDRVPATVGLATGVAALLLRELPMPQAYPQALLAKIRAEYVLPRHTHSRAVVAGHRFGLSERGTCPDADFSDNGLVTVVDGGIVIRTGISEGAVSVDVAVLADAPAEVDPHWPDVVEVSWHATEGRASMVAPGDAGSPALAHLTPPWPGDYRVRVHARGRDDRDAAYESYRLTVWSAPAGPETVHRRFDLLGHRLRGEREPVRPVPPEHAYRWVGRTHLAVAATITVVTGLPLAGVLRAFGADPDRPEPFDPIQQILTARPGGPAPQWITALDAGDAVVVVEDNGYRGSNASVLRAASAHGRAASMFWNVNAATRLSFAERGALLASFEPWGNDQAPPEVIEVLTDLDFAGPGSRAHKGLVAVERFTGQAFTATDLAAIEATGIGYRIDP</sequence>
<dbReference type="Proteomes" id="UP000629619">
    <property type="component" value="Unassembled WGS sequence"/>
</dbReference>
<name>A0A919N641_9ACTN</name>
<protein>
    <submittedName>
        <fullName evidence="2">Uncharacterized protein</fullName>
    </submittedName>
</protein>
<dbReference type="RefSeq" id="WP_203679506.1">
    <property type="nucleotide sequence ID" value="NZ_BOMW01000023.1"/>
</dbReference>
<dbReference type="InterPro" id="IPR045592">
    <property type="entry name" value="DUF6461"/>
</dbReference>
<evidence type="ECO:0000313" key="3">
    <source>
        <dbReference type="Proteomes" id="UP000629619"/>
    </source>
</evidence>
<reference evidence="2" key="1">
    <citation type="submission" date="2021-01" db="EMBL/GenBank/DDBJ databases">
        <title>Whole genome shotgun sequence of Actinoplanes siamensis NBRC 109076.</title>
        <authorList>
            <person name="Komaki H."/>
            <person name="Tamura T."/>
        </authorList>
    </citation>
    <scope>NUCLEOTIDE SEQUENCE</scope>
    <source>
        <strain evidence="2">NBRC 109076</strain>
    </source>
</reference>